<reference evidence="1 2" key="1">
    <citation type="submission" date="2015-11" db="EMBL/GenBank/DDBJ databases">
        <title>Genomes and virulence difference between two physiological races of Phytophthora nicotianae.</title>
        <authorList>
            <person name="Liu H."/>
            <person name="Ma X."/>
            <person name="Yu H."/>
            <person name="Fang D."/>
            <person name="Li Y."/>
            <person name="Wang X."/>
            <person name="Wang W."/>
            <person name="Dong Y."/>
            <person name="Xiao B."/>
        </authorList>
    </citation>
    <scope>NUCLEOTIDE SEQUENCE [LARGE SCALE GENOMIC DNA]</scope>
    <source>
        <strain evidence="2">race 0</strain>
    </source>
</reference>
<dbReference type="InterPro" id="IPR053042">
    <property type="entry name" value="Mito_GTP/GDP_Carrier"/>
</dbReference>
<dbReference type="GO" id="GO:0005739">
    <property type="term" value="C:mitochondrion"/>
    <property type="evidence" value="ECO:0007669"/>
    <property type="project" value="TreeGrafter"/>
</dbReference>
<name>A0A0W8CGK3_PHYNI</name>
<dbReference type="GO" id="GO:0001409">
    <property type="term" value="F:guanine nucleotide transmembrane transporter activity"/>
    <property type="evidence" value="ECO:0007669"/>
    <property type="project" value="TreeGrafter"/>
</dbReference>
<evidence type="ECO:0000313" key="2">
    <source>
        <dbReference type="Proteomes" id="UP000052943"/>
    </source>
</evidence>
<dbReference type="Proteomes" id="UP000052943">
    <property type="component" value="Unassembled WGS sequence"/>
</dbReference>
<dbReference type="EMBL" id="LNFO01003367">
    <property type="protein sequence ID" value="KUF83108.1"/>
    <property type="molecule type" value="Genomic_DNA"/>
</dbReference>
<accession>A0A0W8CGK3</accession>
<dbReference type="PANTHER" id="PTHR46974">
    <property type="entry name" value="MITOCHONDRIAL GTP/GDP CARRIER PROTEIN 1"/>
    <property type="match status" value="1"/>
</dbReference>
<proteinExistence type="predicted"/>
<protein>
    <submittedName>
        <fullName evidence="1">Mitochondrial GTP/GDP carrier protein 1</fullName>
    </submittedName>
</protein>
<sequence length="375" mass="41801">MVAIANDKKATTGGVVAARLLGSTCSGLCELMIFHPVDTIAKRLMTNKEPMHGMAGLNKVIFRDAYEKPVFARYRSLFPVTSEQRALRFTKCGFVSIQEGAELRSIRLAEGDTAVLRSARGIRCRAQYCPVSTPGWAESFVPGYDICKTTIDIETSCFARDVLDSNPPRARGCCLRSLSLPISKIELDTLVLDVLWFIGGDLRKLSMLIDESNPDEVHDPNNRADLDLGRLAVVCPKLERIKLSCFDVVVLPTHDDALRDWPIQKIDIKYSATLSTLAPYLQNPSMRMSRDLVELNVEASSNVDFDEEDKGKTLADDVDYPPLVKENFSLQCKKAVISIMNSSEKSKAVRRLDANVLSIIFKLTATPMRRQVRCH</sequence>
<organism evidence="1 2">
    <name type="scientific">Phytophthora nicotianae</name>
    <name type="common">Potato buckeye rot agent</name>
    <name type="synonym">Phytophthora parasitica</name>
    <dbReference type="NCBI Taxonomy" id="4792"/>
    <lineage>
        <taxon>Eukaryota</taxon>
        <taxon>Sar</taxon>
        <taxon>Stramenopiles</taxon>
        <taxon>Oomycota</taxon>
        <taxon>Peronosporomycetes</taxon>
        <taxon>Peronosporales</taxon>
        <taxon>Peronosporaceae</taxon>
        <taxon>Phytophthora</taxon>
    </lineage>
</organism>
<evidence type="ECO:0000313" key="1">
    <source>
        <dbReference type="EMBL" id="KUF83108.1"/>
    </source>
</evidence>
<gene>
    <name evidence="1" type="ORF">AM587_10007389</name>
</gene>
<comment type="caution">
    <text evidence="1">The sequence shown here is derived from an EMBL/GenBank/DDBJ whole genome shotgun (WGS) entry which is preliminary data.</text>
</comment>
<dbReference type="AlphaFoldDB" id="A0A0W8CGK3"/>
<dbReference type="PANTHER" id="PTHR46974:SF1">
    <property type="entry name" value="MITOCHONDRIAL GTP_GDP CARRIER PROTEIN 1"/>
    <property type="match status" value="1"/>
</dbReference>